<keyword evidence="2" id="KW-1185">Reference proteome</keyword>
<name>A0A1H8IXV8_9RHOB</name>
<accession>A0A1H8IXV8</accession>
<evidence type="ECO:0000313" key="1">
    <source>
        <dbReference type="EMBL" id="SEN72747.1"/>
    </source>
</evidence>
<evidence type="ECO:0000313" key="2">
    <source>
        <dbReference type="Proteomes" id="UP000199585"/>
    </source>
</evidence>
<sequence>MTLPMIDDDYERMPGLFPAWDFGMVLEVGYSYRIENGGHTEDGQPLYVVFRSVQPAGASWQRCLP</sequence>
<dbReference type="AlphaFoldDB" id="A0A1H8IXV8"/>
<gene>
    <name evidence="1" type="ORF">SAMN04488003_12928</name>
</gene>
<organism evidence="1 2">
    <name type="scientific">Loktanella fryxellensis</name>
    <dbReference type="NCBI Taxonomy" id="245187"/>
    <lineage>
        <taxon>Bacteria</taxon>
        <taxon>Pseudomonadati</taxon>
        <taxon>Pseudomonadota</taxon>
        <taxon>Alphaproteobacteria</taxon>
        <taxon>Rhodobacterales</taxon>
        <taxon>Roseobacteraceae</taxon>
        <taxon>Loktanella</taxon>
    </lineage>
</organism>
<protein>
    <submittedName>
        <fullName evidence="1">Uncharacterized protein</fullName>
    </submittedName>
</protein>
<dbReference type="EMBL" id="FOCI01000029">
    <property type="protein sequence ID" value="SEN72747.1"/>
    <property type="molecule type" value="Genomic_DNA"/>
</dbReference>
<proteinExistence type="predicted"/>
<dbReference type="Proteomes" id="UP000199585">
    <property type="component" value="Unassembled WGS sequence"/>
</dbReference>
<dbReference type="STRING" id="245187.SAMN04488003_12928"/>
<reference evidence="1 2" key="1">
    <citation type="submission" date="2016-10" db="EMBL/GenBank/DDBJ databases">
        <authorList>
            <person name="de Groot N.N."/>
        </authorList>
    </citation>
    <scope>NUCLEOTIDE SEQUENCE [LARGE SCALE GENOMIC DNA]</scope>
    <source>
        <strain evidence="1 2">DSM 16213</strain>
    </source>
</reference>